<dbReference type="SMART" id="SM01179">
    <property type="entry name" value="DUF862"/>
    <property type="match status" value="1"/>
</dbReference>
<evidence type="ECO:0000256" key="1">
    <source>
        <dbReference type="ARBA" id="ARBA00008140"/>
    </source>
</evidence>
<dbReference type="PROSITE" id="PS51396">
    <property type="entry name" value="PUL"/>
    <property type="match status" value="1"/>
</dbReference>
<dbReference type="InterPro" id="IPR042266">
    <property type="entry name" value="PPPDE_sf"/>
</dbReference>
<proteinExistence type="inferred from homology"/>
<dbReference type="Gene3D" id="3.90.1720.30">
    <property type="entry name" value="PPPDE domains"/>
    <property type="match status" value="1"/>
</dbReference>
<dbReference type="SUPFAM" id="SSF52833">
    <property type="entry name" value="Thioredoxin-like"/>
    <property type="match status" value="1"/>
</dbReference>
<dbReference type="GO" id="GO:0008233">
    <property type="term" value="F:peptidase activity"/>
    <property type="evidence" value="ECO:0007669"/>
    <property type="project" value="UniProtKB-KW"/>
</dbReference>
<reference evidence="7 8" key="1">
    <citation type="journal article" date="2016" name="Sci. Rep.">
        <title>Peltaster fructicola genome reveals evolution from an invasive phytopathogen to an ectophytic parasite.</title>
        <authorList>
            <person name="Xu C."/>
            <person name="Chen H."/>
            <person name="Gleason M.L."/>
            <person name="Xu J.R."/>
            <person name="Liu H."/>
            <person name="Zhang R."/>
            <person name="Sun G."/>
        </authorList>
    </citation>
    <scope>NUCLEOTIDE SEQUENCE [LARGE SCALE GENOMIC DNA]</scope>
    <source>
        <strain evidence="7 8">LNHT1506</strain>
    </source>
</reference>
<dbReference type="Gene3D" id="3.40.30.10">
    <property type="entry name" value="Glutaredoxin"/>
    <property type="match status" value="1"/>
</dbReference>
<evidence type="ECO:0000259" key="6">
    <source>
        <dbReference type="PROSITE" id="PS51858"/>
    </source>
</evidence>
<feature type="domain" description="Thioredoxin" evidence="4">
    <location>
        <begin position="146"/>
        <end position="287"/>
    </location>
</feature>
<dbReference type="Pfam" id="PF08324">
    <property type="entry name" value="PUL"/>
    <property type="match status" value="1"/>
</dbReference>
<dbReference type="PANTHER" id="PTHR12378:SF7">
    <property type="entry name" value="DESUMOYLATING ISOPEPTIDASE 1"/>
    <property type="match status" value="1"/>
</dbReference>
<evidence type="ECO:0000259" key="4">
    <source>
        <dbReference type="PROSITE" id="PS51352"/>
    </source>
</evidence>
<dbReference type="InterPro" id="IPR008580">
    <property type="entry name" value="PPPDE_dom"/>
</dbReference>
<comment type="similarity">
    <text evidence="1">Belongs to the DeSI family.</text>
</comment>
<dbReference type="AlphaFoldDB" id="A0A6H0XKH1"/>
<dbReference type="GO" id="GO:0006508">
    <property type="term" value="P:proteolysis"/>
    <property type="evidence" value="ECO:0007669"/>
    <property type="project" value="UniProtKB-KW"/>
</dbReference>
<dbReference type="CDD" id="cd02947">
    <property type="entry name" value="TRX_family"/>
    <property type="match status" value="1"/>
</dbReference>
<keyword evidence="3" id="KW-0378">Hydrolase</keyword>
<dbReference type="Pfam" id="PF00085">
    <property type="entry name" value="Thioredoxin"/>
    <property type="match status" value="1"/>
</dbReference>
<dbReference type="InterPro" id="IPR013766">
    <property type="entry name" value="Thioredoxin_domain"/>
</dbReference>
<feature type="domain" description="PPPDE" evidence="6">
    <location>
        <begin position="1"/>
        <end position="141"/>
    </location>
</feature>
<gene>
    <name evidence="7" type="ORF">AMS68_000648</name>
</gene>
<accession>A0A6H0XKH1</accession>
<keyword evidence="2" id="KW-0645">Protease</keyword>
<evidence type="ECO:0000256" key="2">
    <source>
        <dbReference type="ARBA" id="ARBA00022670"/>
    </source>
</evidence>
<protein>
    <recommendedName>
        <fullName evidence="9">PPPDE domain-containing protein</fullName>
    </recommendedName>
</protein>
<dbReference type="GO" id="GO:0070646">
    <property type="term" value="P:protein modification by small protein removal"/>
    <property type="evidence" value="ECO:0007669"/>
    <property type="project" value="TreeGrafter"/>
</dbReference>
<evidence type="ECO:0008006" key="9">
    <source>
        <dbReference type="Google" id="ProtNLM"/>
    </source>
</evidence>
<dbReference type="PROSITE" id="PS51858">
    <property type="entry name" value="PPPDE"/>
    <property type="match status" value="1"/>
</dbReference>
<dbReference type="PANTHER" id="PTHR12378">
    <property type="entry name" value="DESUMOYLATING ISOPEPTIDASE"/>
    <property type="match status" value="1"/>
</dbReference>
<dbReference type="PROSITE" id="PS51352">
    <property type="entry name" value="THIOREDOXIN_2"/>
    <property type="match status" value="1"/>
</dbReference>
<evidence type="ECO:0000259" key="5">
    <source>
        <dbReference type="PROSITE" id="PS51396"/>
    </source>
</evidence>
<dbReference type="EMBL" id="CP051139">
    <property type="protein sequence ID" value="QIW95130.1"/>
    <property type="molecule type" value="Genomic_DNA"/>
</dbReference>
<name>A0A6H0XKH1_9PEZI</name>
<evidence type="ECO:0000313" key="8">
    <source>
        <dbReference type="Proteomes" id="UP000503462"/>
    </source>
</evidence>
<dbReference type="Proteomes" id="UP000503462">
    <property type="component" value="Chromosome 1"/>
</dbReference>
<evidence type="ECO:0000313" key="7">
    <source>
        <dbReference type="EMBL" id="QIW95130.1"/>
    </source>
</evidence>
<feature type="domain" description="PUL" evidence="5">
    <location>
        <begin position="304"/>
        <end position="573"/>
    </location>
</feature>
<dbReference type="InterPro" id="IPR036249">
    <property type="entry name" value="Thioredoxin-like_sf"/>
</dbReference>
<keyword evidence="8" id="KW-1185">Reference proteome</keyword>
<dbReference type="OrthoDB" id="21221at2759"/>
<dbReference type="InterPro" id="IPR013535">
    <property type="entry name" value="PUL_dom"/>
</dbReference>
<sequence>MDVQLYVYDLTRGMARNMSRQLLGIQIDAVYHTAIVFGGIEYFFGAGVQTCYAGSTHHGRPMETIPLGVCNLPMDVVMEYLESLKAIYTPESYDLFAHNCNNFSNDFATFLVGKGIPDHITNLPQQVLNTPFGQMLKPQLDASMRSITQAPVPQQSVPKPAAQPIVAAEGLAVSKAQRRYGSVVNVTAAQVLDKHLAGAKDTCATIFFTSSTCAPCKLAYPTFDSLADEQPQALFVKVDINDAHEIASKWNIRATPTFTTLALGKVIDVWSGADPAQLKSNVEKVLEQVFPPHAHTKADAAKLKFGSLKPTTYAKVPPLDKLIAKLGDAGRDASVSSLKTFVEKRQVNAKEAALPQLASVGQTYRSMLLQLPVEVRFAAVDLLRCAMIDQRVSGYFAEEPAQQTIGAVMEQTNAQAEKCPHNLRLVTIHLVCNCFSSHLFVREVFQQDSGLMQSIVQLVTSSLLDNAHSTTRVAAASLAFNVAAANYRIRREESHEGISESAQVELAASILECIPKEDNDEASKGLLLSLGYLLYFADEKGELMDLCIALDAKVTLLSCKQNTAVAREIAGLL</sequence>
<dbReference type="Pfam" id="PF05903">
    <property type="entry name" value="Peptidase_C97"/>
    <property type="match status" value="1"/>
</dbReference>
<evidence type="ECO:0000256" key="3">
    <source>
        <dbReference type="ARBA" id="ARBA00022801"/>
    </source>
</evidence>
<dbReference type="InterPro" id="IPR011989">
    <property type="entry name" value="ARM-like"/>
</dbReference>
<organism evidence="7 8">
    <name type="scientific">Peltaster fructicola</name>
    <dbReference type="NCBI Taxonomy" id="286661"/>
    <lineage>
        <taxon>Eukaryota</taxon>
        <taxon>Fungi</taxon>
        <taxon>Dikarya</taxon>
        <taxon>Ascomycota</taxon>
        <taxon>Pezizomycotina</taxon>
        <taxon>Dothideomycetes</taxon>
        <taxon>Dothideomycetes incertae sedis</taxon>
        <taxon>Peltaster</taxon>
    </lineage>
</organism>
<dbReference type="Gene3D" id="1.25.10.10">
    <property type="entry name" value="Leucine-rich Repeat Variant"/>
    <property type="match status" value="1"/>
</dbReference>